<feature type="domain" description="Mannosyl-glycoprotein endo-beta-N-acetylglucosamidase-like" evidence="2">
    <location>
        <begin position="167"/>
        <end position="293"/>
    </location>
</feature>
<evidence type="ECO:0000256" key="1">
    <source>
        <dbReference type="SAM" id="SignalP"/>
    </source>
</evidence>
<dbReference type="InterPro" id="IPR053195">
    <property type="entry name" value="Bax-like"/>
</dbReference>
<evidence type="ECO:0000259" key="2">
    <source>
        <dbReference type="Pfam" id="PF01832"/>
    </source>
</evidence>
<dbReference type="InterPro" id="IPR002901">
    <property type="entry name" value="MGlyc_endo_b_GlcNAc-like_dom"/>
</dbReference>
<feature type="chain" id="PRO_5027878840" evidence="1">
    <location>
        <begin position="20"/>
        <end position="305"/>
    </location>
</feature>
<feature type="signal peptide" evidence="1">
    <location>
        <begin position="1"/>
        <end position="19"/>
    </location>
</feature>
<dbReference type="EMBL" id="CACVAX010000001">
    <property type="protein sequence ID" value="CAA6800429.1"/>
    <property type="molecule type" value="Genomic_DNA"/>
</dbReference>
<organism evidence="3">
    <name type="scientific">uncultured Sulfurovum sp</name>
    <dbReference type="NCBI Taxonomy" id="269237"/>
    <lineage>
        <taxon>Bacteria</taxon>
        <taxon>Pseudomonadati</taxon>
        <taxon>Campylobacterota</taxon>
        <taxon>Epsilonproteobacteria</taxon>
        <taxon>Campylobacterales</taxon>
        <taxon>Sulfurovaceae</taxon>
        <taxon>Sulfurovum</taxon>
        <taxon>environmental samples</taxon>
    </lineage>
</organism>
<dbReference type="GO" id="GO:0004040">
    <property type="term" value="F:amidase activity"/>
    <property type="evidence" value="ECO:0007669"/>
    <property type="project" value="InterPro"/>
</dbReference>
<dbReference type="AlphaFoldDB" id="A0A6S6RUP3"/>
<dbReference type="PANTHER" id="PTHR40572:SF1">
    <property type="entry name" value="PROTEIN BAX"/>
    <property type="match status" value="1"/>
</dbReference>
<dbReference type="Pfam" id="PF01832">
    <property type="entry name" value="Glucosaminidase"/>
    <property type="match status" value="1"/>
</dbReference>
<dbReference type="Gene3D" id="1.10.530.10">
    <property type="match status" value="1"/>
</dbReference>
<accession>A0A6S6RUP3</accession>
<keyword evidence="1" id="KW-0732">Signal</keyword>
<name>A0A6S6RUP3_9BACT</name>
<evidence type="ECO:0000313" key="3">
    <source>
        <dbReference type="EMBL" id="CAA6800429.1"/>
    </source>
</evidence>
<sequence length="305" mass="35278">MIKHIKIFFVFTLSLSALDNVYLDTVSQEVESYNVHDISYNVPEPSKPKTLDAQKSEPLTAPFIVDDKVSTVNKKIKTHKDIKIFTSNEVPPINYTNTISLNKLQVSEKKQKFFHMILPAILISKENLRLKRERVLSLMNTPVETMDEDDVDFLNALYKKYKTKSNKKLANRLKTHPVSIILAQAAIESAWGESRFFKKGNNIFGMWSFSKNEPRIKALGNRNGKAIYVKKYANISDAIDDYFVVIGRGAYKSFRKQRNITNNPLVLVNYLVNYCELDNYPSKLKKFIVQNKLRKFDKFELTANY</sequence>
<reference evidence="3" key="1">
    <citation type="submission" date="2020-01" db="EMBL/GenBank/DDBJ databases">
        <authorList>
            <person name="Meier V. D."/>
            <person name="Meier V D."/>
        </authorList>
    </citation>
    <scope>NUCLEOTIDE SEQUENCE</scope>
    <source>
        <strain evidence="3">HLG_WM_MAG_04</strain>
    </source>
</reference>
<gene>
    <name evidence="3" type="ORF">HELGO_WM9750</name>
</gene>
<dbReference type="PANTHER" id="PTHR40572">
    <property type="entry name" value="PROTEIN BAX"/>
    <property type="match status" value="1"/>
</dbReference>
<proteinExistence type="predicted"/>
<protein>
    <submittedName>
        <fullName evidence="3">BAX protein</fullName>
    </submittedName>
</protein>